<organism evidence="1 2">
    <name type="scientific">Candidatus Contendibacter odensensis</name>
    <dbReference type="NCBI Taxonomy" id="1400860"/>
    <lineage>
        <taxon>Bacteria</taxon>
        <taxon>Pseudomonadati</taxon>
        <taxon>Pseudomonadota</taxon>
        <taxon>Gammaproteobacteria</taxon>
        <taxon>Candidatus Competibacteraceae</taxon>
        <taxon>Candidatus Contendibacter</taxon>
    </lineage>
</organism>
<evidence type="ECO:0000313" key="2">
    <source>
        <dbReference type="Proteomes" id="UP000229278"/>
    </source>
</evidence>
<dbReference type="AlphaFoldDB" id="A0A2G6PEI4"/>
<dbReference type="Proteomes" id="UP000229278">
    <property type="component" value="Unassembled WGS sequence"/>
</dbReference>
<accession>A0A2G6PEI4</accession>
<dbReference type="EMBL" id="PDTV01000009">
    <property type="protein sequence ID" value="PIE82971.1"/>
    <property type="molecule type" value="Genomic_DNA"/>
</dbReference>
<comment type="caution">
    <text evidence="1">The sequence shown here is derived from an EMBL/GenBank/DDBJ whole genome shotgun (WGS) entry which is preliminary data.</text>
</comment>
<reference evidence="1 2" key="1">
    <citation type="submission" date="2017-10" db="EMBL/GenBank/DDBJ databases">
        <title>Novel microbial diversity and functional potential in the marine mammal oral microbiome.</title>
        <authorList>
            <person name="Dudek N.K."/>
            <person name="Sun C.L."/>
            <person name="Burstein D."/>
            <person name="Kantor R.S."/>
            <person name="Aliaga Goltsman D.S."/>
            <person name="Bik E.M."/>
            <person name="Thomas B.C."/>
            <person name="Banfield J.F."/>
            <person name="Relman D.A."/>
        </authorList>
    </citation>
    <scope>NUCLEOTIDE SEQUENCE [LARGE SCALE GENOMIC DNA]</scope>
    <source>
        <strain evidence="1">DOLJORAL78_50_517</strain>
    </source>
</reference>
<protein>
    <submittedName>
        <fullName evidence="1">Uncharacterized protein</fullName>
    </submittedName>
</protein>
<name>A0A2G6PEI4_9GAMM</name>
<evidence type="ECO:0000313" key="1">
    <source>
        <dbReference type="EMBL" id="PIE82971.1"/>
    </source>
</evidence>
<sequence>MLSGAPKTRSFRSSGGGTRRPDIFCVAVESLGAAKSTECICSGRLATCVDSSSLSVDVLLSAGVSDCCVWVGDTVFDTGALLSGVMFFFGCLGGAGRVANPSSTPVGWVSSAGTGSSGMMGMFALSVSDEGNIVWISGSTLGFDSTLVPPTTCRS</sequence>
<gene>
    <name evidence="1" type="ORF">CSA09_04060</name>
</gene>
<proteinExistence type="predicted"/>